<dbReference type="GO" id="GO:0004029">
    <property type="term" value="F:aldehyde dehydrogenase (NAD+) activity"/>
    <property type="evidence" value="ECO:0007669"/>
    <property type="project" value="TreeGrafter"/>
</dbReference>
<dbReference type="AlphaFoldDB" id="A0A8J3N653"/>
<proteinExistence type="predicted"/>
<comment type="caution">
    <text evidence="2">The sequence shown here is derived from an EMBL/GenBank/DDBJ whole genome shotgun (WGS) entry which is preliminary data.</text>
</comment>
<protein>
    <recommendedName>
        <fullName evidence="1">NAD-dependent epimerase/dehydratase domain-containing protein</fullName>
    </recommendedName>
</protein>
<evidence type="ECO:0000313" key="3">
    <source>
        <dbReference type="Proteomes" id="UP000597444"/>
    </source>
</evidence>
<dbReference type="PANTHER" id="PTHR48079">
    <property type="entry name" value="PROTEIN YEEZ"/>
    <property type="match status" value="1"/>
</dbReference>
<name>A0A8J3N653_9CHLR</name>
<gene>
    <name evidence="2" type="ORF">KSF_100300</name>
</gene>
<evidence type="ECO:0000313" key="2">
    <source>
        <dbReference type="EMBL" id="GHO99982.1"/>
    </source>
</evidence>
<keyword evidence="3" id="KW-1185">Reference proteome</keyword>
<dbReference type="Pfam" id="PF01370">
    <property type="entry name" value="Epimerase"/>
    <property type="match status" value="1"/>
</dbReference>
<dbReference type="GO" id="GO:0005737">
    <property type="term" value="C:cytoplasm"/>
    <property type="evidence" value="ECO:0007669"/>
    <property type="project" value="TreeGrafter"/>
</dbReference>
<dbReference type="PANTHER" id="PTHR48079:SF6">
    <property type="entry name" value="NAD(P)-BINDING DOMAIN-CONTAINING PROTEIN-RELATED"/>
    <property type="match status" value="1"/>
</dbReference>
<feature type="domain" description="NAD-dependent epimerase/dehydratase" evidence="1">
    <location>
        <begin position="14"/>
        <end position="220"/>
    </location>
</feature>
<dbReference type="SUPFAM" id="SSF51735">
    <property type="entry name" value="NAD(P)-binding Rossmann-fold domains"/>
    <property type="match status" value="1"/>
</dbReference>
<organism evidence="2 3">
    <name type="scientific">Reticulibacter mediterranei</name>
    <dbReference type="NCBI Taxonomy" id="2778369"/>
    <lineage>
        <taxon>Bacteria</taxon>
        <taxon>Bacillati</taxon>
        <taxon>Chloroflexota</taxon>
        <taxon>Ktedonobacteria</taxon>
        <taxon>Ktedonobacterales</taxon>
        <taxon>Reticulibacteraceae</taxon>
        <taxon>Reticulibacter</taxon>
    </lineage>
</organism>
<dbReference type="Proteomes" id="UP000597444">
    <property type="component" value="Unassembled WGS sequence"/>
</dbReference>
<dbReference type="EMBL" id="BNJK01000002">
    <property type="protein sequence ID" value="GHO99982.1"/>
    <property type="molecule type" value="Genomic_DNA"/>
</dbReference>
<dbReference type="RefSeq" id="WP_220210590.1">
    <property type="nucleotide sequence ID" value="NZ_BNJK01000002.1"/>
</dbReference>
<reference evidence="2" key="1">
    <citation type="submission" date="2020-10" db="EMBL/GenBank/DDBJ databases">
        <title>Taxonomic study of unclassified bacteria belonging to the class Ktedonobacteria.</title>
        <authorList>
            <person name="Yabe S."/>
            <person name="Wang C.M."/>
            <person name="Zheng Y."/>
            <person name="Sakai Y."/>
            <person name="Cavaletti L."/>
            <person name="Monciardini P."/>
            <person name="Donadio S."/>
        </authorList>
    </citation>
    <scope>NUCLEOTIDE SEQUENCE</scope>
    <source>
        <strain evidence="2">ID150040</strain>
    </source>
</reference>
<accession>A0A8J3N653</accession>
<dbReference type="Gene3D" id="3.40.50.720">
    <property type="entry name" value="NAD(P)-binding Rossmann-like Domain"/>
    <property type="match status" value="1"/>
</dbReference>
<dbReference type="InterPro" id="IPR036291">
    <property type="entry name" value="NAD(P)-bd_dom_sf"/>
</dbReference>
<dbReference type="InterPro" id="IPR051783">
    <property type="entry name" value="NAD(P)-dependent_oxidoreduct"/>
</dbReference>
<dbReference type="InterPro" id="IPR001509">
    <property type="entry name" value="Epimerase_deHydtase"/>
</dbReference>
<evidence type="ECO:0000259" key="1">
    <source>
        <dbReference type="Pfam" id="PF01370"/>
    </source>
</evidence>
<sequence length="324" mass="35514">MNTTSTSSRRVHTVLGSTGGIGGALVHELVQRGHSVRAVSRSGRSNNVSDHIEVVAADISNPDVIRAVTAGSAVIYYATQPDYTRWPEELPGMIDALLAGLIDTPTKLVVADNVYMYGPYEGSYTETLPYAATDRKGRVRAQAATRLLNASAQGQLRITLGRLSDYYGPGGLSKISPAVFTAALSGQPAPWFGRLDQPHTLAYLPDVARALITLGERDEADGQAWHLPAAEALTGQQFLELVYTEAKTPYNVQLFDRETVETLASQVPVMREFAEIFYQNEAPFVIDASHYQNTFGPFQPTPHRKAIRDTLAYYRENSLPERTL</sequence>